<dbReference type="RefSeq" id="WP_131980608.1">
    <property type="nucleotide sequence ID" value="NZ_SMKL01000011.1"/>
</dbReference>
<dbReference type="EMBL" id="SMKL01000011">
    <property type="protein sequence ID" value="TDC53106.1"/>
    <property type="molecule type" value="Genomic_DNA"/>
</dbReference>
<feature type="domain" description="HTH hxlR-type" evidence="4">
    <location>
        <begin position="11"/>
        <end position="108"/>
    </location>
</feature>
<dbReference type="Pfam" id="PF01638">
    <property type="entry name" value="HxlR"/>
    <property type="match status" value="1"/>
</dbReference>
<dbReference type="InterPro" id="IPR036388">
    <property type="entry name" value="WH-like_DNA-bd_sf"/>
</dbReference>
<keyword evidence="1" id="KW-0805">Transcription regulation</keyword>
<evidence type="ECO:0000256" key="1">
    <source>
        <dbReference type="ARBA" id="ARBA00023015"/>
    </source>
</evidence>
<evidence type="ECO:0000313" key="5">
    <source>
        <dbReference type="EMBL" id="TDC53106.1"/>
    </source>
</evidence>
<keyword evidence="6" id="KW-1185">Reference proteome</keyword>
<organism evidence="5 6">
    <name type="scientific">Jiangella ureilytica</name>
    <dbReference type="NCBI Taxonomy" id="2530374"/>
    <lineage>
        <taxon>Bacteria</taxon>
        <taxon>Bacillati</taxon>
        <taxon>Actinomycetota</taxon>
        <taxon>Actinomycetes</taxon>
        <taxon>Jiangellales</taxon>
        <taxon>Jiangellaceae</taxon>
        <taxon>Jiangella</taxon>
    </lineage>
</organism>
<gene>
    <name evidence="5" type="ORF">E1212_06715</name>
</gene>
<keyword evidence="2" id="KW-0238">DNA-binding</keyword>
<dbReference type="GO" id="GO:0003677">
    <property type="term" value="F:DNA binding"/>
    <property type="evidence" value="ECO:0007669"/>
    <property type="project" value="UniProtKB-KW"/>
</dbReference>
<dbReference type="PANTHER" id="PTHR33204">
    <property type="entry name" value="TRANSCRIPTIONAL REGULATOR, MARR FAMILY"/>
    <property type="match status" value="1"/>
</dbReference>
<proteinExistence type="predicted"/>
<name>A0A4R4RTY5_9ACTN</name>
<evidence type="ECO:0000256" key="3">
    <source>
        <dbReference type="ARBA" id="ARBA00023163"/>
    </source>
</evidence>
<sequence>MQRTDFGDMACSIARTLDIAGEPWSPLIIRDVWVGIRRFDELQRDLGISRKVLTERLGRLVGHGVLERRQYSDRPPRYEYALTPKGLELTEVLMAIRTWGDRWTAGEAGPPTLLRHRSCGEHVDAEVRCSRCGELLHGDEVDVEDGPGARA</sequence>
<evidence type="ECO:0000259" key="4">
    <source>
        <dbReference type="PROSITE" id="PS51118"/>
    </source>
</evidence>
<protein>
    <submittedName>
        <fullName evidence="5">Transcriptional regulator</fullName>
    </submittedName>
</protein>
<dbReference type="PROSITE" id="PS51118">
    <property type="entry name" value="HTH_HXLR"/>
    <property type="match status" value="1"/>
</dbReference>
<dbReference type="PANTHER" id="PTHR33204:SF36">
    <property type="entry name" value="TRANSCRIPTIONAL REGULATORY PROTEIN"/>
    <property type="match status" value="1"/>
</dbReference>
<dbReference type="SUPFAM" id="SSF46785">
    <property type="entry name" value="Winged helix' DNA-binding domain"/>
    <property type="match status" value="1"/>
</dbReference>
<dbReference type="OrthoDB" id="3526217at2"/>
<dbReference type="InterPro" id="IPR036390">
    <property type="entry name" value="WH_DNA-bd_sf"/>
</dbReference>
<accession>A0A4R4RTY5</accession>
<dbReference type="Gene3D" id="1.10.10.10">
    <property type="entry name" value="Winged helix-like DNA-binding domain superfamily/Winged helix DNA-binding domain"/>
    <property type="match status" value="1"/>
</dbReference>
<comment type="caution">
    <text evidence="5">The sequence shown here is derived from an EMBL/GenBank/DDBJ whole genome shotgun (WGS) entry which is preliminary data.</text>
</comment>
<keyword evidence="3" id="KW-0804">Transcription</keyword>
<dbReference type="Proteomes" id="UP000295621">
    <property type="component" value="Unassembled WGS sequence"/>
</dbReference>
<reference evidence="5 6" key="1">
    <citation type="submission" date="2019-02" db="EMBL/GenBank/DDBJ databases">
        <title>Draft genome sequences of novel Actinobacteria.</title>
        <authorList>
            <person name="Sahin N."/>
            <person name="Ay H."/>
            <person name="Saygin H."/>
        </authorList>
    </citation>
    <scope>NUCLEOTIDE SEQUENCE [LARGE SCALE GENOMIC DNA]</scope>
    <source>
        <strain evidence="5 6">KC603</strain>
    </source>
</reference>
<dbReference type="InterPro" id="IPR002577">
    <property type="entry name" value="HTH_HxlR"/>
</dbReference>
<dbReference type="AlphaFoldDB" id="A0A4R4RTY5"/>
<evidence type="ECO:0000256" key="2">
    <source>
        <dbReference type="ARBA" id="ARBA00023125"/>
    </source>
</evidence>
<evidence type="ECO:0000313" key="6">
    <source>
        <dbReference type="Proteomes" id="UP000295621"/>
    </source>
</evidence>